<dbReference type="Proteomes" id="UP001529510">
    <property type="component" value="Unassembled WGS sequence"/>
</dbReference>
<evidence type="ECO:0000313" key="2">
    <source>
        <dbReference type="EMBL" id="KAL0178889.1"/>
    </source>
</evidence>
<accession>A0ABD0PXZ5</accession>
<organism evidence="2 3">
    <name type="scientific">Cirrhinus mrigala</name>
    <name type="common">Mrigala</name>
    <dbReference type="NCBI Taxonomy" id="683832"/>
    <lineage>
        <taxon>Eukaryota</taxon>
        <taxon>Metazoa</taxon>
        <taxon>Chordata</taxon>
        <taxon>Craniata</taxon>
        <taxon>Vertebrata</taxon>
        <taxon>Euteleostomi</taxon>
        <taxon>Actinopterygii</taxon>
        <taxon>Neopterygii</taxon>
        <taxon>Teleostei</taxon>
        <taxon>Ostariophysi</taxon>
        <taxon>Cypriniformes</taxon>
        <taxon>Cyprinidae</taxon>
        <taxon>Labeoninae</taxon>
        <taxon>Labeonini</taxon>
        <taxon>Cirrhinus</taxon>
    </lineage>
</organism>
<proteinExistence type="predicted"/>
<protein>
    <submittedName>
        <fullName evidence="2">Uncharacterized protein</fullName>
    </submittedName>
</protein>
<reference evidence="2 3" key="1">
    <citation type="submission" date="2024-05" db="EMBL/GenBank/DDBJ databases">
        <title>Genome sequencing and assembly of Indian major carp, Cirrhinus mrigala (Hamilton, 1822).</title>
        <authorList>
            <person name="Mohindra V."/>
            <person name="Chowdhury L.M."/>
            <person name="Lal K."/>
            <person name="Jena J.K."/>
        </authorList>
    </citation>
    <scope>NUCLEOTIDE SEQUENCE [LARGE SCALE GENOMIC DNA]</scope>
    <source>
        <strain evidence="2">CM1030</strain>
        <tissue evidence="2">Blood</tissue>
    </source>
</reference>
<sequence>EPCLGDKSIFCQMEVLARYCSIPGYHKLKLGFSTVSPDVHPPFSWLPDFTFPPVLQTNPDPTQQTQTQTSVSPSTAAPLIHTTKAATRRPRSTSSSPTAAATSPKADESTSYPETVTSPLPPAPGVSTTRLTAQTTPLRTRSPRPAEQETRR</sequence>
<feature type="compositionally biased region" description="Polar residues" evidence="1">
    <location>
        <begin position="109"/>
        <end position="118"/>
    </location>
</feature>
<dbReference type="EMBL" id="JAMKFB020000012">
    <property type="protein sequence ID" value="KAL0178889.1"/>
    <property type="molecule type" value="Genomic_DNA"/>
</dbReference>
<feature type="region of interest" description="Disordered" evidence="1">
    <location>
        <begin position="50"/>
        <end position="152"/>
    </location>
</feature>
<evidence type="ECO:0000256" key="1">
    <source>
        <dbReference type="SAM" id="MobiDB-lite"/>
    </source>
</evidence>
<gene>
    <name evidence="2" type="ORF">M9458_024331</name>
</gene>
<feature type="non-terminal residue" evidence="2">
    <location>
        <position position="1"/>
    </location>
</feature>
<evidence type="ECO:0000313" key="3">
    <source>
        <dbReference type="Proteomes" id="UP001529510"/>
    </source>
</evidence>
<name>A0ABD0PXZ5_CIRMR</name>
<keyword evidence="3" id="KW-1185">Reference proteome</keyword>
<feature type="non-terminal residue" evidence="2">
    <location>
        <position position="152"/>
    </location>
</feature>
<dbReference type="AlphaFoldDB" id="A0ABD0PXZ5"/>
<feature type="compositionally biased region" description="Low complexity" evidence="1">
    <location>
        <begin position="56"/>
        <end position="75"/>
    </location>
</feature>
<feature type="compositionally biased region" description="Polar residues" evidence="1">
    <location>
        <begin position="126"/>
        <end position="139"/>
    </location>
</feature>
<feature type="compositionally biased region" description="Low complexity" evidence="1">
    <location>
        <begin position="92"/>
        <end position="104"/>
    </location>
</feature>
<comment type="caution">
    <text evidence="2">The sequence shown here is derived from an EMBL/GenBank/DDBJ whole genome shotgun (WGS) entry which is preliminary data.</text>
</comment>